<dbReference type="PROSITE" id="PS51257">
    <property type="entry name" value="PROKAR_LIPOPROTEIN"/>
    <property type="match status" value="1"/>
</dbReference>
<keyword evidence="2" id="KW-1185">Reference proteome</keyword>
<dbReference type="RefSeq" id="WP_180571789.1">
    <property type="nucleotide sequence ID" value="NZ_JACCKB010000155.1"/>
</dbReference>
<dbReference type="EMBL" id="JACCKB010000155">
    <property type="protein sequence ID" value="NYZ69818.1"/>
    <property type="molecule type" value="Genomic_DNA"/>
</dbReference>
<evidence type="ECO:0008006" key="3">
    <source>
        <dbReference type="Google" id="ProtNLM"/>
    </source>
</evidence>
<gene>
    <name evidence="1" type="ORF">H0A36_27790</name>
</gene>
<organism evidence="1 2">
    <name type="scientific">Spartinivicinus marinus</name>
    <dbReference type="NCBI Taxonomy" id="2994442"/>
    <lineage>
        <taxon>Bacteria</taxon>
        <taxon>Pseudomonadati</taxon>
        <taxon>Pseudomonadota</taxon>
        <taxon>Gammaproteobacteria</taxon>
        <taxon>Oceanospirillales</taxon>
        <taxon>Zooshikellaceae</taxon>
        <taxon>Spartinivicinus</taxon>
    </lineage>
</organism>
<proteinExistence type="predicted"/>
<name>A0A853IH25_9GAMM</name>
<dbReference type="AlphaFoldDB" id="A0A853IH25"/>
<reference evidence="1 2" key="1">
    <citation type="submission" date="2020-07" db="EMBL/GenBank/DDBJ databases">
        <title>Endozoicomonas sp. nov., isolated from sediment.</title>
        <authorList>
            <person name="Gu T."/>
        </authorList>
    </citation>
    <scope>NUCLEOTIDE SEQUENCE [LARGE SCALE GENOMIC DNA]</scope>
    <source>
        <strain evidence="1 2">SM1973</strain>
    </source>
</reference>
<dbReference type="Proteomes" id="UP000569732">
    <property type="component" value="Unassembled WGS sequence"/>
</dbReference>
<evidence type="ECO:0000313" key="1">
    <source>
        <dbReference type="EMBL" id="NYZ69818.1"/>
    </source>
</evidence>
<accession>A0A853IH25</accession>
<sequence>MQKIKLLMLIFWLVFLGACTATGPIYKPHNKNNDNNAIIYIYRYQDPSLIGGGELVDVPYIYVNDQKLSRLRLLGYSVYETEPGPVRISVRLPIIGIPANTLLEYDLLAKPGQSYYLSLNYFDTTDYIRVLMNQVPDDKAKQQLKSLRLQ</sequence>
<evidence type="ECO:0000313" key="2">
    <source>
        <dbReference type="Proteomes" id="UP000569732"/>
    </source>
</evidence>
<comment type="caution">
    <text evidence="1">The sequence shown here is derived from an EMBL/GenBank/DDBJ whole genome shotgun (WGS) entry which is preliminary data.</text>
</comment>
<protein>
    <recommendedName>
        <fullName evidence="3">DUF2846 domain-containing protein</fullName>
    </recommendedName>
</protein>